<feature type="transmembrane region" description="Helical" evidence="3">
    <location>
        <begin position="46"/>
        <end position="65"/>
    </location>
</feature>
<dbReference type="Proteomes" id="UP000265828">
    <property type="component" value="Unassembled WGS sequence"/>
</dbReference>
<dbReference type="GO" id="GO:0005886">
    <property type="term" value="C:plasma membrane"/>
    <property type="evidence" value="ECO:0007669"/>
    <property type="project" value="UniProtKB-SubCell"/>
</dbReference>
<dbReference type="SUPFAM" id="SSF64182">
    <property type="entry name" value="DHH phosphoesterases"/>
    <property type="match status" value="1"/>
</dbReference>
<evidence type="ECO:0000256" key="2">
    <source>
        <dbReference type="PIRSR" id="PIRSR026583-50"/>
    </source>
</evidence>
<reference evidence="11 12" key="1">
    <citation type="submission" date="2018-08" db="EMBL/GenBank/DDBJ databases">
        <title>A genome reference for cultivated species of the human gut microbiota.</title>
        <authorList>
            <person name="Zou Y."/>
            <person name="Xue W."/>
            <person name="Luo G."/>
        </authorList>
    </citation>
    <scope>NUCLEOTIDE SEQUENCE [LARGE SCALE GENOMIC DNA]</scope>
    <source>
        <strain evidence="6 13">AF14-23</strain>
        <strain evidence="10 14">AM18-2AC</strain>
        <strain evidence="9 15">AM22-9LB</strain>
        <strain evidence="8 16">AM29-25AC</strain>
        <strain evidence="7 12">AM37-4AC</strain>
        <strain evidence="5 11">OM03-6</strain>
    </source>
</reference>
<evidence type="ECO:0000259" key="4">
    <source>
        <dbReference type="PROSITE" id="PS50887"/>
    </source>
</evidence>
<keyword evidence="3" id="KW-0812">Transmembrane</keyword>
<feature type="binding site" evidence="2">
    <location>
        <position position="382"/>
    </location>
    <ligand>
        <name>Mn(2+)</name>
        <dbReference type="ChEBI" id="CHEBI:29035"/>
        <label>1</label>
    </ligand>
</feature>
<evidence type="ECO:0000256" key="1">
    <source>
        <dbReference type="PIRNR" id="PIRNR026583"/>
    </source>
</evidence>
<feature type="binding site" evidence="2">
    <location>
        <position position="452"/>
    </location>
    <ligand>
        <name>Mn(2+)</name>
        <dbReference type="ChEBI" id="CHEBI:29035"/>
        <label>2</label>
    </ligand>
</feature>
<dbReference type="PANTHER" id="PTHR47618:SF2">
    <property type="entry name" value="CYCLIC-DI-AMP PHOSPHODIESTERASE GDPP"/>
    <property type="match status" value="1"/>
</dbReference>
<dbReference type="Proteomes" id="UP000265808">
    <property type="component" value="Unassembled WGS sequence"/>
</dbReference>
<dbReference type="Proteomes" id="UP000284644">
    <property type="component" value="Unassembled WGS sequence"/>
</dbReference>
<organism evidence="6 13">
    <name type="scientific">Blautia obeum</name>
    <dbReference type="NCBI Taxonomy" id="40520"/>
    <lineage>
        <taxon>Bacteria</taxon>
        <taxon>Bacillati</taxon>
        <taxon>Bacillota</taxon>
        <taxon>Clostridia</taxon>
        <taxon>Lachnospirales</taxon>
        <taxon>Lachnospiraceae</taxon>
        <taxon>Blautia</taxon>
    </lineage>
</organism>
<dbReference type="EC" id="3.1.4.-" evidence="1"/>
<dbReference type="EMBL" id="QSHL01000003">
    <property type="protein sequence ID" value="RHC08654.1"/>
    <property type="molecule type" value="Genomic_DNA"/>
</dbReference>
<dbReference type="InterPro" id="IPR003156">
    <property type="entry name" value="DHHA1_dom"/>
</dbReference>
<feature type="binding site" evidence="2">
    <location>
        <position position="384"/>
    </location>
    <ligand>
        <name>Mn(2+)</name>
        <dbReference type="ChEBI" id="CHEBI:29035"/>
        <label>2</label>
    </ligand>
</feature>
<dbReference type="EMBL" id="QSJW01000007">
    <property type="protein sequence ID" value="RHE11480.1"/>
    <property type="molecule type" value="Genomic_DNA"/>
</dbReference>
<dbReference type="Proteomes" id="UP000261105">
    <property type="component" value="Unassembled WGS sequence"/>
</dbReference>
<dbReference type="InterPro" id="IPR038763">
    <property type="entry name" value="DHH_sf"/>
</dbReference>
<evidence type="ECO:0000313" key="9">
    <source>
        <dbReference type="EMBL" id="RHG17708.1"/>
    </source>
</evidence>
<evidence type="ECO:0000313" key="6">
    <source>
        <dbReference type="EMBL" id="RGV61851.1"/>
    </source>
</evidence>
<dbReference type="AlphaFoldDB" id="A0A396A2D3"/>
<evidence type="ECO:0000256" key="3">
    <source>
        <dbReference type="SAM" id="Phobius"/>
    </source>
</evidence>
<feature type="binding site" evidence="2">
    <location>
        <position position="378"/>
    </location>
    <ligand>
        <name>Mn(2+)</name>
        <dbReference type="ChEBI" id="CHEBI:29035"/>
        <label>1</label>
    </ligand>
</feature>
<dbReference type="Proteomes" id="UP000284220">
    <property type="component" value="Unassembled WGS sequence"/>
</dbReference>
<feature type="transmembrane region" description="Helical" evidence="3">
    <location>
        <begin position="21"/>
        <end position="40"/>
    </location>
</feature>
<evidence type="ECO:0000313" key="8">
    <source>
        <dbReference type="EMBL" id="RHE11480.1"/>
    </source>
</evidence>
<evidence type="ECO:0000313" key="16">
    <source>
        <dbReference type="Proteomes" id="UP000284644"/>
    </source>
</evidence>
<proteinExistence type="inferred from homology"/>
<dbReference type="GO" id="GO:0016787">
    <property type="term" value="F:hydrolase activity"/>
    <property type="evidence" value="ECO:0007669"/>
    <property type="project" value="UniProtKB-UniRule"/>
</dbReference>
<feature type="binding site" evidence="2">
    <location>
        <position position="476"/>
    </location>
    <ligand>
        <name>Mn(2+)</name>
        <dbReference type="ChEBI" id="CHEBI:29035"/>
        <label>2</label>
    </ligand>
</feature>
<keyword evidence="1" id="KW-1003">Cell membrane</keyword>
<accession>A0A396A2D3</accession>
<dbReference type="GO" id="GO:0046872">
    <property type="term" value="F:metal ion binding"/>
    <property type="evidence" value="ECO:0007669"/>
    <property type="project" value="UniProtKB-KW"/>
</dbReference>
<evidence type="ECO:0000313" key="10">
    <source>
        <dbReference type="EMBL" id="RHH19587.1"/>
    </source>
</evidence>
<dbReference type="GO" id="GO:0003676">
    <property type="term" value="F:nucleic acid binding"/>
    <property type="evidence" value="ECO:0007669"/>
    <property type="project" value="UniProtKB-UniRule"/>
</dbReference>
<dbReference type="Pfam" id="PF24898">
    <property type="entry name" value="GGDEF_GdpP"/>
    <property type="match status" value="1"/>
</dbReference>
<name>A0A396A2D3_9FIRM</name>
<evidence type="ECO:0000313" key="12">
    <source>
        <dbReference type="Proteomes" id="UP000265808"/>
    </source>
</evidence>
<dbReference type="InterPro" id="IPR014528">
    <property type="entry name" value="GdpP/PdeA"/>
</dbReference>
<dbReference type="EMBL" id="QRHZ01000003">
    <property type="protein sequence ID" value="RHG17708.1"/>
    <property type="molecule type" value="Genomic_DNA"/>
</dbReference>
<keyword evidence="1" id="KW-0378">Hydrolase</keyword>
<comment type="function">
    <text evidence="1">Has phosphodiesterase (PDE) activity against cyclic-di-AMP (c-di-AMP).</text>
</comment>
<dbReference type="InterPro" id="IPR001667">
    <property type="entry name" value="DDH_dom"/>
</dbReference>
<sequence>MVKSVMSGKLKLKGHLKHLARWPLYLSVLLIVLNILVYVINIKAGVVVTMGNVLYLVAAIALLFYHRPLMFNDLIAFASQYEFLEKKVLEELALPYAVMDMQGRMIWSNRMFSQLTGKDPFYRKNVSTIFPDITANKLPGHDGKDITEVSTQFGDRIYRISMQKVFLGESVAPSKLLMDIPKTTSLIAMYLYDETELKEYIQANEDNKLVVALAYLDNYEEALESVEDVRRSLLIALIDRKITKYFSNYDGLVRKLEKDKYFLIMRQSSLETLKEQKFHILDEVKTVNIGNEMTVTLSIGIGLNAATYLQNYEYSRIAIEMALGRGGDQVVIKNGDSITYYGGKAQQMEKTTRVKARVKAQALKEFMSTKERVVVMGHKITDVDALGAAIGIYRAGKTLGKPVHIVVNDPSTSIRPLMAGYINNPDYEPSMFIDRNQAMELVDDNTVVVVVDTNKPSYTECEELLYMTKTIVVLDHHRRGNEVIQNAVLSYVEPYASSTCEMVAEILQYFSDDLRLRNIEADCIYAGIMIDTNNFITRAGVRTFEAAAFLRRSGADMTRVRKMLRDNIDSYKARAEAVRTAEIYRGCFAIAKCPSEGLESPTVVGAQAANELLNIAGVKASFVLTTYNKEVYVSARAIDEVNVQVMMEKLGGGGHINIAGAQVKRPIDEVQDMLKEIIDELYQEEKGKK</sequence>
<comment type="catalytic activity">
    <reaction evidence="1">
        <text>3',3'-c-di-AMP + H2O = 5'-O-phosphonoadenylyl-(3'-&gt;5')-adenosine + H(+)</text>
        <dbReference type="Rhea" id="RHEA:54420"/>
        <dbReference type="ChEBI" id="CHEBI:15377"/>
        <dbReference type="ChEBI" id="CHEBI:15378"/>
        <dbReference type="ChEBI" id="CHEBI:71500"/>
        <dbReference type="ChEBI" id="CHEBI:138171"/>
    </reaction>
</comment>
<feature type="binding site" evidence="2">
    <location>
        <position position="452"/>
    </location>
    <ligand>
        <name>Mn(2+)</name>
        <dbReference type="ChEBI" id="CHEBI:29035"/>
        <label>1</label>
    </ligand>
</feature>
<dbReference type="EMBL" id="QSUZ01000006">
    <property type="protein sequence ID" value="RGN88253.1"/>
    <property type="molecule type" value="Genomic_DNA"/>
</dbReference>
<comment type="similarity">
    <text evidence="1">Belongs to the GdpP/PdeA phosphodiesterase family.</text>
</comment>
<feature type="binding site" evidence="2">
    <location>
        <position position="531"/>
    </location>
    <ligand>
        <name>Mn(2+)</name>
        <dbReference type="ChEBI" id="CHEBI:29035"/>
        <label>2</label>
    </ligand>
</feature>
<dbReference type="PIRSF" id="PIRSF026583">
    <property type="entry name" value="YybT"/>
    <property type="match status" value="1"/>
</dbReference>
<dbReference type="Gene3D" id="3.90.1640.10">
    <property type="entry name" value="inorganic pyrophosphatase (n-terminal core)"/>
    <property type="match status" value="1"/>
</dbReference>
<protein>
    <recommendedName>
        <fullName evidence="1">Cyclic-di-AMP phosphodiesterase</fullName>
        <ecNumber evidence="1">3.1.4.-</ecNumber>
    </recommendedName>
</protein>
<comment type="caution">
    <text evidence="6">The sequence shown here is derived from an EMBL/GenBank/DDBJ whole genome shotgun (WGS) entry which is preliminary data.</text>
</comment>
<keyword evidence="2" id="KW-0479">Metal-binding</keyword>
<evidence type="ECO:0000313" key="7">
    <source>
        <dbReference type="EMBL" id="RHC08654.1"/>
    </source>
</evidence>
<dbReference type="Gene3D" id="3.30.450.20">
    <property type="entry name" value="PAS domain"/>
    <property type="match status" value="1"/>
</dbReference>
<dbReference type="Pfam" id="PF01368">
    <property type="entry name" value="DHH"/>
    <property type="match status" value="1"/>
</dbReference>
<dbReference type="Gene3D" id="3.10.310.30">
    <property type="match status" value="1"/>
</dbReference>
<keyword evidence="2" id="KW-0464">Manganese</keyword>
<dbReference type="FunFam" id="3.90.1640.10:FF:000002">
    <property type="entry name" value="Cyclic-di-AMP phosphodiesterase"/>
    <property type="match status" value="1"/>
</dbReference>
<comment type="subcellular location">
    <subcellularLocation>
        <location evidence="1">Cell membrane</location>
    </subcellularLocation>
</comment>
<evidence type="ECO:0000313" key="13">
    <source>
        <dbReference type="Proteomes" id="UP000265828"/>
    </source>
</evidence>
<evidence type="ECO:0000313" key="5">
    <source>
        <dbReference type="EMBL" id="RGN88253.1"/>
    </source>
</evidence>
<evidence type="ECO:0000313" key="14">
    <source>
        <dbReference type="Proteomes" id="UP000284024"/>
    </source>
</evidence>
<dbReference type="InterPro" id="IPR051319">
    <property type="entry name" value="Oligoribo/pAp-PDE_c-di-AMP_PDE"/>
</dbReference>
<dbReference type="EMBL" id="QRZI01000011">
    <property type="protein sequence ID" value="RGV61851.1"/>
    <property type="molecule type" value="Genomic_DNA"/>
</dbReference>
<comment type="cofactor">
    <cofactor evidence="2">
        <name>Mn(2+)</name>
        <dbReference type="ChEBI" id="CHEBI:29035"/>
    </cofactor>
    <text evidence="2">For phosphodiesterase activity, probably binds 2 Mn(2+) per subunit.</text>
</comment>
<dbReference type="Proteomes" id="UP000284024">
    <property type="component" value="Unassembled WGS sequence"/>
</dbReference>
<dbReference type="InterPro" id="IPR000160">
    <property type="entry name" value="GGDEF_dom"/>
</dbReference>
<evidence type="ECO:0000313" key="15">
    <source>
        <dbReference type="Proteomes" id="UP000284220"/>
    </source>
</evidence>
<dbReference type="PROSITE" id="PS50887">
    <property type="entry name" value="GGDEF"/>
    <property type="match status" value="1"/>
</dbReference>
<dbReference type="EMBL" id="QRJH01000003">
    <property type="protein sequence ID" value="RHH19587.1"/>
    <property type="molecule type" value="Genomic_DNA"/>
</dbReference>
<keyword evidence="3" id="KW-1133">Transmembrane helix</keyword>
<dbReference type="PANTHER" id="PTHR47618">
    <property type="entry name" value="BIFUNCTIONAL OLIGORIBONUCLEASE AND PAP PHOSPHATASE NRNA"/>
    <property type="match status" value="1"/>
</dbReference>
<gene>
    <name evidence="10" type="ORF">DW222_08425</name>
    <name evidence="9" type="ORF">DW272_06605</name>
    <name evidence="8" type="ORF">DW767_12640</name>
    <name evidence="7" type="ORF">DW859_07240</name>
    <name evidence="6" type="ORF">DWW07_13980</name>
    <name evidence="5" type="ORF">DXB38_07080</name>
</gene>
<keyword evidence="1 3" id="KW-0472">Membrane</keyword>
<evidence type="ECO:0000313" key="11">
    <source>
        <dbReference type="Proteomes" id="UP000261105"/>
    </source>
</evidence>
<feature type="domain" description="GGDEF" evidence="4">
    <location>
        <begin position="207"/>
        <end position="335"/>
    </location>
</feature>
<dbReference type="Pfam" id="PF02272">
    <property type="entry name" value="DHHA1"/>
    <property type="match status" value="1"/>
</dbReference>